<proteinExistence type="predicted"/>
<evidence type="ECO:0000313" key="2">
    <source>
        <dbReference type="Proteomes" id="UP000270296"/>
    </source>
</evidence>
<dbReference type="EMBL" id="UZAM01006957">
    <property type="protein sequence ID" value="VDO95527.1"/>
    <property type="molecule type" value="Genomic_DNA"/>
</dbReference>
<keyword evidence="2" id="KW-1185">Reference proteome</keyword>
<evidence type="ECO:0000313" key="3">
    <source>
        <dbReference type="WBParaSite" id="SBAD_0000188801-mRNA-1"/>
    </source>
</evidence>
<evidence type="ECO:0000313" key="1">
    <source>
        <dbReference type="EMBL" id="VDO95527.1"/>
    </source>
</evidence>
<dbReference type="Proteomes" id="UP000270296">
    <property type="component" value="Unassembled WGS sequence"/>
</dbReference>
<gene>
    <name evidence="1" type="ORF">SBAD_LOCUS1800</name>
</gene>
<reference evidence="1 2" key="2">
    <citation type="submission" date="2018-11" db="EMBL/GenBank/DDBJ databases">
        <authorList>
            <consortium name="Pathogen Informatics"/>
        </authorList>
    </citation>
    <scope>NUCLEOTIDE SEQUENCE [LARGE SCALE GENOMIC DNA]</scope>
</reference>
<accession>A0A183IDV6</accession>
<dbReference type="WBParaSite" id="SBAD_0000188801-mRNA-1">
    <property type="protein sequence ID" value="SBAD_0000188801-mRNA-1"/>
    <property type="gene ID" value="SBAD_0000188801"/>
</dbReference>
<dbReference type="AlphaFoldDB" id="A0A183IDV6"/>
<organism evidence="3">
    <name type="scientific">Soboliphyme baturini</name>
    <dbReference type="NCBI Taxonomy" id="241478"/>
    <lineage>
        <taxon>Eukaryota</taxon>
        <taxon>Metazoa</taxon>
        <taxon>Ecdysozoa</taxon>
        <taxon>Nematoda</taxon>
        <taxon>Enoplea</taxon>
        <taxon>Dorylaimia</taxon>
        <taxon>Dioctophymatida</taxon>
        <taxon>Dioctophymatoidea</taxon>
        <taxon>Soboliphymatidae</taxon>
        <taxon>Soboliphyme</taxon>
    </lineage>
</organism>
<reference evidence="3" key="1">
    <citation type="submission" date="2016-06" db="UniProtKB">
        <authorList>
            <consortium name="WormBaseParasite"/>
        </authorList>
    </citation>
    <scope>IDENTIFICATION</scope>
</reference>
<protein>
    <submittedName>
        <fullName evidence="1 3">Uncharacterized protein</fullName>
    </submittedName>
</protein>
<sequence>MMWVVRGREYGVQSAWKTSASEPSPSGQSLNCLCNAWCSPEVCEGERLAMDDTRDEVECLSHGGNLVGTSGELTTMSLVVLPISYVCLGA</sequence>
<name>A0A183IDV6_9BILA</name>